<dbReference type="KEGG" id="wce:WS08_0907"/>
<dbReference type="Pfam" id="PF07155">
    <property type="entry name" value="ECF-ribofla_trS"/>
    <property type="match status" value="1"/>
</dbReference>
<reference evidence="4 5" key="1">
    <citation type="journal article" date="2014" name="Genome Announc.">
        <title>Complete Genome Sequences of Fish Pathogenic Weissella ceti Strains WS74 and WS105.</title>
        <authorList>
            <person name="Figueiredo H.C."/>
            <person name="Leal C.A."/>
            <person name="Dorella F.A."/>
            <person name="Carvalho A.F."/>
            <person name="Soares S.C."/>
            <person name="Pereira F.L."/>
            <person name="Azevedo V.A."/>
        </authorList>
    </citation>
    <scope>NUCLEOTIDE SEQUENCE [LARGE SCALE GENOMIC DNA]</scope>
    <source>
        <strain evidence="4 5">WS74</strain>
    </source>
</reference>
<organism evidence="4 5">
    <name type="scientific">Weissella ceti</name>
    <dbReference type="NCBI Taxonomy" id="759620"/>
    <lineage>
        <taxon>Bacteria</taxon>
        <taxon>Bacillati</taxon>
        <taxon>Bacillota</taxon>
        <taxon>Bacilli</taxon>
        <taxon>Lactobacillales</taxon>
        <taxon>Lactobacillaceae</taxon>
        <taxon>Weissella</taxon>
    </lineage>
</organism>
<dbReference type="RefSeq" id="WP_009496088.1">
    <property type="nucleotide sequence ID" value="NZ_CP009223.1"/>
</dbReference>
<keyword evidence="1 3" id="KW-0812">Transmembrane</keyword>
<evidence type="ECO:0000313" key="5">
    <source>
        <dbReference type="Proteomes" id="UP000029079"/>
    </source>
</evidence>
<dbReference type="KEGG" id="wct:WS74_0973"/>
<feature type="transmembrane region" description="Helical" evidence="3">
    <location>
        <begin position="146"/>
        <end position="170"/>
    </location>
</feature>
<dbReference type="InterPro" id="IPR009825">
    <property type="entry name" value="ECF_substrate-spec-like"/>
</dbReference>
<dbReference type="PANTHER" id="PTHR37815">
    <property type="entry name" value="UPF0397 PROTEIN BC_2624-RELATED"/>
    <property type="match status" value="1"/>
</dbReference>
<sequence>MTFVKKCIAIIVGIIAVVLVGQFLSFDAGVANTQVTLGYAVLTVFSLFFGAVLTPIVAFMAHFLSDSLSYTTVWWTWIVADGVFGLMLGLITQRLNLLKNPITLARVMQFNVWQGIANLLVWGLIAPLGDYLVYKSRWGYVLTQGLTAAWVNFLVVGITGTLFIYAYHYFKKN</sequence>
<name>A0A075U000_9LACO</name>
<dbReference type="GO" id="GO:0016020">
    <property type="term" value="C:membrane"/>
    <property type="evidence" value="ECO:0007669"/>
    <property type="project" value="InterPro"/>
</dbReference>
<dbReference type="EMBL" id="CP009223">
    <property type="protein sequence ID" value="AIM63225.1"/>
    <property type="molecule type" value="Genomic_DNA"/>
</dbReference>
<dbReference type="AlphaFoldDB" id="A0A075U000"/>
<dbReference type="NCBIfam" id="NF010182">
    <property type="entry name" value="PRK13661.1"/>
    <property type="match status" value="1"/>
</dbReference>
<feature type="transmembrane region" description="Helical" evidence="3">
    <location>
        <begin position="37"/>
        <end position="61"/>
    </location>
</feature>
<keyword evidence="5" id="KW-1185">Reference proteome</keyword>
<evidence type="ECO:0000256" key="2">
    <source>
        <dbReference type="ARBA" id="ARBA00022989"/>
    </source>
</evidence>
<feature type="transmembrane region" description="Helical" evidence="3">
    <location>
        <begin position="73"/>
        <end position="92"/>
    </location>
</feature>
<evidence type="ECO:0000313" key="4">
    <source>
        <dbReference type="EMBL" id="AIM63225.1"/>
    </source>
</evidence>
<evidence type="ECO:0000256" key="1">
    <source>
        <dbReference type="ARBA" id="ARBA00022692"/>
    </source>
</evidence>
<keyword evidence="2 3" id="KW-1133">Transmembrane helix</keyword>
<reference evidence="5" key="2">
    <citation type="submission" date="2014-08" db="EMBL/GenBank/DDBJ databases">
        <title>Complete genome of Weissella ceti strain WS74 isolated from diseased rainbow trout in Brazil.</title>
        <authorList>
            <person name="Figueiredo H.C.P."/>
            <person name="Leal C.A.G."/>
            <person name="Pereira F.L."/>
            <person name="Soares S.C."/>
            <person name="Dorella F.A."/>
            <person name="Carvalho A.F."/>
            <person name="Azevedo V.A.C."/>
        </authorList>
    </citation>
    <scope>NUCLEOTIDE SEQUENCE [LARGE SCALE GENOMIC DNA]</scope>
    <source>
        <strain evidence="5">WS74</strain>
    </source>
</reference>
<dbReference type="PATRIC" id="fig|759620.7.peg.934"/>
<dbReference type="OrthoDB" id="4550662at2"/>
<proteinExistence type="predicted"/>
<dbReference type="Gene3D" id="1.10.1760.20">
    <property type="match status" value="1"/>
</dbReference>
<dbReference type="KEGG" id="wci:WS105_0970"/>
<protein>
    <submittedName>
        <fullName evidence="4">Uncharacterized protein</fullName>
    </submittedName>
</protein>
<dbReference type="PANTHER" id="PTHR37815:SF3">
    <property type="entry name" value="UPF0397 PROTEIN SPR0429"/>
    <property type="match status" value="1"/>
</dbReference>
<accession>A0A075U000</accession>
<feature type="transmembrane region" description="Helical" evidence="3">
    <location>
        <begin position="7"/>
        <end position="25"/>
    </location>
</feature>
<dbReference type="STRING" id="759620.WS105_0970"/>
<gene>
    <name evidence="4" type="ORF">WS74_0973</name>
</gene>
<evidence type="ECO:0000256" key="3">
    <source>
        <dbReference type="SAM" id="Phobius"/>
    </source>
</evidence>
<feature type="transmembrane region" description="Helical" evidence="3">
    <location>
        <begin position="112"/>
        <end position="134"/>
    </location>
</feature>
<keyword evidence="3" id="KW-0472">Membrane</keyword>
<dbReference type="Proteomes" id="UP000029079">
    <property type="component" value="Chromosome"/>
</dbReference>